<proteinExistence type="predicted"/>
<dbReference type="EMBL" id="CATNWA010017868">
    <property type="protein sequence ID" value="CAI9603651.1"/>
    <property type="molecule type" value="Genomic_DNA"/>
</dbReference>
<dbReference type="Proteomes" id="UP001162483">
    <property type="component" value="Unassembled WGS sequence"/>
</dbReference>
<organism evidence="1 2">
    <name type="scientific">Staurois parvus</name>
    <dbReference type="NCBI Taxonomy" id="386267"/>
    <lineage>
        <taxon>Eukaryota</taxon>
        <taxon>Metazoa</taxon>
        <taxon>Chordata</taxon>
        <taxon>Craniata</taxon>
        <taxon>Vertebrata</taxon>
        <taxon>Euteleostomi</taxon>
        <taxon>Amphibia</taxon>
        <taxon>Batrachia</taxon>
        <taxon>Anura</taxon>
        <taxon>Neobatrachia</taxon>
        <taxon>Ranoidea</taxon>
        <taxon>Ranidae</taxon>
        <taxon>Staurois</taxon>
    </lineage>
</organism>
<name>A0ABN9G4G6_9NEOB</name>
<sequence>VSSVEEYYGSITVLSSISGLITLLPDGSIKGLNGTFSHFLFGYDRTQLLGKNITFLIPGFYHYIKSAEEEPALLTPPQDLRAPARSCEVLYSSVPAAETSVQRCKSDDPLEGVQH</sequence>
<evidence type="ECO:0000313" key="1">
    <source>
        <dbReference type="EMBL" id="CAI9603651.1"/>
    </source>
</evidence>
<keyword evidence="2" id="KW-1185">Reference proteome</keyword>
<evidence type="ECO:0000313" key="2">
    <source>
        <dbReference type="Proteomes" id="UP001162483"/>
    </source>
</evidence>
<feature type="non-terminal residue" evidence="1">
    <location>
        <position position="1"/>
    </location>
</feature>
<comment type="caution">
    <text evidence="1">The sequence shown here is derived from an EMBL/GenBank/DDBJ whole genome shotgun (WGS) entry which is preliminary data.</text>
</comment>
<protein>
    <recommendedName>
        <fullName evidence="3">PAS domain-containing protein</fullName>
    </recommendedName>
</protein>
<accession>A0ABN9G4G6</accession>
<reference evidence="1" key="1">
    <citation type="submission" date="2023-05" db="EMBL/GenBank/DDBJ databases">
        <authorList>
            <person name="Stuckert A."/>
        </authorList>
    </citation>
    <scope>NUCLEOTIDE SEQUENCE</scope>
</reference>
<evidence type="ECO:0008006" key="3">
    <source>
        <dbReference type="Google" id="ProtNLM"/>
    </source>
</evidence>
<gene>
    <name evidence="1" type="ORF">SPARVUS_LOCUS13339715</name>
</gene>
<feature type="non-terminal residue" evidence="1">
    <location>
        <position position="115"/>
    </location>
</feature>